<dbReference type="GO" id="GO:0004620">
    <property type="term" value="F:phospholipase activity"/>
    <property type="evidence" value="ECO:0007669"/>
    <property type="project" value="TreeGrafter"/>
</dbReference>
<feature type="short sequence motif" description="GXSXG" evidence="3">
    <location>
        <begin position="53"/>
        <end position="57"/>
    </location>
</feature>
<evidence type="ECO:0000313" key="5">
    <source>
        <dbReference type="EMBL" id="RHI83230.1"/>
    </source>
</evidence>
<keyword evidence="3" id="KW-0378">Hydrolase</keyword>
<feature type="active site" description="Proton acceptor" evidence="3">
    <location>
        <position position="200"/>
    </location>
</feature>
<dbReference type="Proteomes" id="UP000285777">
    <property type="component" value="Unassembled WGS sequence"/>
</dbReference>
<organism evidence="5 6">
    <name type="scientific">Phocaeicola vulgatus</name>
    <name type="common">Bacteroides vulgatus</name>
    <dbReference type="NCBI Taxonomy" id="821"/>
    <lineage>
        <taxon>Bacteria</taxon>
        <taxon>Pseudomonadati</taxon>
        <taxon>Bacteroidota</taxon>
        <taxon>Bacteroidia</taxon>
        <taxon>Bacteroidales</taxon>
        <taxon>Bacteroidaceae</taxon>
        <taxon>Phocaeicola</taxon>
    </lineage>
</organism>
<feature type="short sequence motif" description="DGA/G" evidence="3">
    <location>
        <begin position="200"/>
        <end position="202"/>
    </location>
</feature>
<gene>
    <name evidence="5" type="ORF">DW150_21510</name>
</gene>
<dbReference type="PANTHER" id="PTHR32176">
    <property type="entry name" value="XYLOSE ISOMERASE"/>
    <property type="match status" value="1"/>
</dbReference>
<dbReference type="SUPFAM" id="SSF52151">
    <property type="entry name" value="FabD/lysophospholipase-like"/>
    <property type="match status" value="1"/>
</dbReference>
<dbReference type="GO" id="GO:0016042">
    <property type="term" value="P:lipid catabolic process"/>
    <property type="evidence" value="ECO:0007669"/>
    <property type="project" value="UniProtKB-UniRule"/>
</dbReference>
<dbReference type="RefSeq" id="WP_032579274.1">
    <property type="nucleotide sequence ID" value="NZ_QRLF01000054.1"/>
</dbReference>
<reference evidence="5 6" key="1">
    <citation type="submission" date="2018-08" db="EMBL/GenBank/DDBJ databases">
        <title>A genome reference for cultivated species of the human gut microbiota.</title>
        <authorList>
            <person name="Zou Y."/>
            <person name="Xue W."/>
            <person name="Luo G."/>
        </authorList>
    </citation>
    <scope>NUCLEOTIDE SEQUENCE [LARGE SCALE GENOMIC DNA]</scope>
    <source>
        <strain evidence="5 6">AM13-21</strain>
    </source>
</reference>
<dbReference type="EMBL" id="QRLF01000054">
    <property type="protein sequence ID" value="RHI83230.1"/>
    <property type="molecule type" value="Genomic_DNA"/>
</dbReference>
<dbReference type="PROSITE" id="PS51635">
    <property type="entry name" value="PNPLA"/>
    <property type="match status" value="1"/>
</dbReference>
<comment type="caution">
    <text evidence="5">The sequence shown here is derived from an EMBL/GenBank/DDBJ whole genome shotgun (WGS) entry which is preliminary data.</text>
</comment>
<evidence type="ECO:0000256" key="1">
    <source>
        <dbReference type="ARBA" id="ARBA00010240"/>
    </source>
</evidence>
<dbReference type="GO" id="GO:0047372">
    <property type="term" value="F:monoacylglycerol lipase activity"/>
    <property type="evidence" value="ECO:0007669"/>
    <property type="project" value="TreeGrafter"/>
</dbReference>
<name>A0A415BG81_PHOVU</name>
<dbReference type="CDD" id="cd07199">
    <property type="entry name" value="Pat17_PNPLA8_PNPLA9_like"/>
    <property type="match status" value="1"/>
</dbReference>
<dbReference type="InterPro" id="IPR016035">
    <property type="entry name" value="Acyl_Trfase/lysoPLipase"/>
</dbReference>
<feature type="domain" description="PNPLA" evidence="4">
    <location>
        <begin position="11"/>
        <end position="213"/>
    </location>
</feature>
<feature type="short sequence motif" description="GXGXXG" evidence="3">
    <location>
        <begin position="15"/>
        <end position="20"/>
    </location>
</feature>
<proteinExistence type="inferred from homology"/>
<protein>
    <recommendedName>
        <fullName evidence="4">PNPLA domain-containing protein</fullName>
    </recommendedName>
</protein>
<accession>A0A415BG81</accession>
<evidence type="ECO:0000313" key="6">
    <source>
        <dbReference type="Proteomes" id="UP000285777"/>
    </source>
</evidence>
<evidence type="ECO:0000256" key="2">
    <source>
        <dbReference type="ARBA" id="ARBA00023098"/>
    </source>
</evidence>
<sequence>MQDNISNFKILSIDGGGIRGVIPAKILCDLEEEAIKKDGPAARLCDYFDLVCGTSTGGIIAIGIALGMTAKEILNLYMKNATKIFPKKNIITSFTKNTPFYEKKPLEELLQECYGGCTRNRDTRIQHCRTRLCIPTYDLDKGEVHVFKTDHLPQYHRDCHVPVVDVALATAAAPVYFSPHTFQYEDIGTTNTNTFTNNIDGGVLANNPALIGLAEAQYCIGHPLENIEMLSLGTGTVNLKENRTGKKMGVRYWIHPKSEQGLRIYEVMSSAQSLFIDNMMKMIFKGAGHGGKQRFKYVRAQKALDTNLPLDTTNKHSLDRLLNIGQELYKEHGELMKPFLDNKIIPYEHQA</sequence>
<comment type="similarity">
    <text evidence="1">Belongs to the patatin family.</text>
</comment>
<dbReference type="Pfam" id="PF01734">
    <property type="entry name" value="Patatin"/>
    <property type="match status" value="1"/>
</dbReference>
<dbReference type="AlphaFoldDB" id="A0A415BG81"/>
<evidence type="ECO:0000256" key="3">
    <source>
        <dbReference type="PROSITE-ProRule" id="PRU01161"/>
    </source>
</evidence>
<keyword evidence="3" id="KW-0442">Lipid degradation</keyword>
<feature type="active site" description="Nucleophile" evidence="3">
    <location>
        <position position="55"/>
    </location>
</feature>
<dbReference type="InterPro" id="IPR002641">
    <property type="entry name" value="PNPLA_dom"/>
</dbReference>
<dbReference type="Gene3D" id="3.40.1090.10">
    <property type="entry name" value="Cytosolic phospholipase A2 catalytic domain"/>
    <property type="match status" value="1"/>
</dbReference>
<keyword evidence="2 3" id="KW-0443">Lipid metabolism</keyword>
<evidence type="ECO:0000259" key="4">
    <source>
        <dbReference type="PROSITE" id="PS51635"/>
    </source>
</evidence>
<dbReference type="PANTHER" id="PTHR32176:SF92">
    <property type="entry name" value="XYLOSE ISOMERASE"/>
    <property type="match status" value="1"/>
</dbReference>
<dbReference type="NCBIfam" id="NF041079">
    <property type="entry name" value="CBASS_lipase"/>
    <property type="match status" value="1"/>
</dbReference>